<feature type="compositionally biased region" description="Basic residues" evidence="2">
    <location>
        <begin position="13"/>
        <end position="22"/>
    </location>
</feature>
<evidence type="ECO:0000259" key="3">
    <source>
        <dbReference type="Pfam" id="PF01702"/>
    </source>
</evidence>
<accession>A0A1D3KX95</accession>
<name>A0A1D3KX95_PLAOA</name>
<dbReference type="SUPFAM" id="SSF51713">
    <property type="entry name" value="tRNA-guanine transglycosylase"/>
    <property type="match status" value="1"/>
</dbReference>
<dbReference type="Pfam" id="PF01702">
    <property type="entry name" value="TGT"/>
    <property type="match status" value="3"/>
</dbReference>
<sequence length="673" mass="77150">MEATLPHENRSNKSMKKSKQCVKKSSPLDNAESSQKYIKKKMKSTISASDIGNINRGTKSEYEEPLSFDFLTKQNYKEYDDFVNFCETNFANIDMRDVNNVISEMKRNNVPYLANCLSSSSEEETDDTGKSKEIREVDKVNETGEVSEPIRGDDATCFQEKKKSYRKNLKLVNIRKSKRARVNMIVIKKKYLGEKDCDEEKEKKNTVIISPFFMPVGTKCCIKGLVKEEVKEICNYIILSNTYHISNIYDMSIFKNNRDINHFIKFPNAILTDSGGFQMVSLSKRIKIMEEGILFNNIYDSSIIKGNIKHFGNSYTEEGNAYTEEGNALTEEGNALTEEGNSHTEEGNSHTEEGQGENILLSPEMSIRLQNIIGSDIIMALDDVRSAMETDLQKIEEAMYRTNRWLRRCIESHEKKDEQSLFGIIQGGLNIHFRNKSMEYILNQKLNGYAIGGLCGALSYDGTIKLKQAKYKYDFTPIVKNCTCYVCSHYSKSSLHLLISKRNPIVNILLTIHNIFFTLHFCHLMRVSIFADKIELFTTTVLYNHFVIGHKNGNYKIPDKDEETSNAEKNKNHDLCNISDLPMNNYSLSVEDKREKKASSPRSIPQNANNFNEKELTNNHMKSEENLIRTSETNPFSSSYQTPEKEKMILELKGSLPQWALEALEYADIKLKF</sequence>
<evidence type="ECO:0000256" key="1">
    <source>
        <dbReference type="ARBA" id="ARBA00022694"/>
    </source>
</evidence>
<dbReference type="VEuPathDB" id="PlasmoDB:PocGH01_03021300"/>
<dbReference type="InterPro" id="IPR002616">
    <property type="entry name" value="tRNA_ribo_trans-like"/>
</dbReference>
<keyword evidence="4" id="KW-0808">Transferase</keyword>
<dbReference type="GO" id="GO:0016757">
    <property type="term" value="F:glycosyltransferase activity"/>
    <property type="evidence" value="ECO:0007669"/>
    <property type="project" value="UniProtKB-KW"/>
</dbReference>
<dbReference type="PANTHER" id="PTHR46499:SF1">
    <property type="entry name" value="QUEUINE TRNA-RIBOSYLTRANSFERASE"/>
    <property type="match status" value="1"/>
</dbReference>
<dbReference type="Gene3D" id="3.20.20.105">
    <property type="entry name" value="Queuine tRNA-ribosyltransferase-like"/>
    <property type="match status" value="2"/>
</dbReference>
<gene>
    <name evidence="4" type="primary">PocGH01_03021300</name>
    <name evidence="4" type="ORF">POCGH01_03021300</name>
</gene>
<keyword evidence="1" id="KW-0819">tRNA processing</keyword>
<organism evidence="4 5">
    <name type="scientific">Plasmodium ovale</name>
    <name type="common">malaria parasite P. ovale</name>
    <dbReference type="NCBI Taxonomy" id="36330"/>
    <lineage>
        <taxon>Eukaryota</taxon>
        <taxon>Sar</taxon>
        <taxon>Alveolata</taxon>
        <taxon>Apicomplexa</taxon>
        <taxon>Aconoidasida</taxon>
        <taxon>Haemosporida</taxon>
        <taxon>Plasmodiidae</taxon>
        <taxon>Plasmodium</taxon>
        <taxon>Plasmodium (Plasmodium)</taxon>
    </lineage>
</organism>
<dbReference type="AlphaFoldDB" id="A0A1D3KX95"/>
<evidence type="ECO:0000313" key="5">
    <source>
        <dbReference type="Proteomes" id="UP000242942"/>
    </source>
</evidence>
<dbReference type="NCBIfam" id="TIGR00449">
    <property type="entry name" value="tgt_general"/>
    <property type="match status" value="3"/>
</dbReference>
<dbReference type="Proteomes" id="UP000242942">
    <property type="component" value="Chromosome 3"/>
</dbReference>
<evidence type="ECO:0000313" key="4">
    <source>
        <dbReference type="EMBL" id="SCA48430.1"/>
    </source>
</evidence>
<keyword evidence="4" id="KW-0328">Glycosyltransferase</keyword>
<dbReference type="EC" id="2.4.2.29" evidence="4"/>
<dbReference type="PANTHER" id="PTHR46499">
    <property type="entry name" value="QUEUINE TRNA-RIBOSYLTRANSFERASE"/>
    <property type="match status" value="1"/>
</dbReference>
<dbReference type="EMBL" id="LT594584">
    <property type="protein sequence ID" value="SCA48430.1"/>
    <property type="molecule type" value="Genomic_DNA"/>
</dbReference>
<dbReference type="GO" id="GO:0002099">
    <property type="term" value="P:tRNA wobble guanine modification"/>
    <property type="evidence" value="ECO:0007669"/>
    <property type="project" value="TreeGrafter"/>
</dbReference>
<keyword evidence="5" id="KW-1185">Reference proteome</keyword>
<protein>
    <submittedName>
        <fullName evidence="4">Queuine tRNA-ribosyltransferase, putative</fullName>
        <ecNumber evidence="4">2.4.2.29</ecNumber>
    </submittedName>
</protein>
<feature type="region of interest" description="Disordered" evidence="2">
    <location>
        <begin position="1"/>
        <end position="34"/>
    </location>
</feature>
<feature type="domain" description="tRNA-guanine(15) transglycosylase-like" evidence="3">
    <location>
        <begin position="205"/>
        <end position="302"/>
    </location>
</feature>
<evidence type="ECO:0000256" key="2">
    <source>
        <dbReference type="SAM" id="MobiDB-lite"/>
    </source>
</evidence>
<reference evidence="4 5" key="1">
    <citation type="submission" date="2016-06" db="EMBL/GenBank/DDBJ databases">
        <authorList>
            <consortium name="Pathogen Informatics"/>
        </authorList>
    </citation>
    <scope>NUCLEOTIDE SEQUENCE [LARGE SCALE GENOMIC DNA]</scope>
    <source>
        <strain evidence="4">PocGH01</strain>
    </source>
</reference>
<dbReference type="InterPro" id="IPR036511">
    <property type="entry name" value="TGT-like_sf"/>
</dbReference>
<dbReference type="GO" id="GO:0005737">
    <property type="term" value="C:cytoplasm"/>
    <property type="evidence" value="ECO:0007669"/>
    <property type="project" value="TreeGrafter"/>
</dbReference>
<dbReference type="OrthoDB" id="10249838at2759"/>
<dbReference type="InterPro" id="IPR050076">
    <property type="entry name" value="ArchSynthase1/Queuine_TRR"/>
</dbReference>
<feature type="domain" description="tRNA-guanine(15) transglycosylase-like" evidence="3">
    <location>
        <begin position="339"/>
        <end position="456"/>
    </location>
</feature>
<feature type="compositionally biased region" description="Basic and acidic residues" evidence="2">
    <location>
        <begin position="340"/>
        <end position="353"/>
    </location>
</feature>
<proteinExistence type="predicted"/>
<feature type="domain" description="tRNA-guanine(15) transglycosylase-like" evidence="3">
    <location>
        <begin position="457"/>
        <end position="545"/>
    </location>
</feature>
<feature type="region of interest" description="Disordered" evidence="2">
    <location>
        <begin position="332"/>
        <end position="355"/>
    </location>
</feature>
<feature type="compositionally biased region" description="Basic and acidic residues" evidence="2">
    <location>
        <begin position="1"/>
        <end position="11"/>
    </location>
</feature>